<dbReference type="AlphaFoldDB" id="A0A699J1F7"/>
<organism evidence="1">
    <name type="scientific">Tanacetum cinerariifolium</name>
    <name type="common">Dalmatian daisy</name>
    <name type="synonym">Chrysanthemum cinerariifolium</name>
    <dbReference type="NCBI Taxonomy" id="118510"/>
    <lineage>
        <taxon>Eukaryota</taxon>
        <taxon>Viridiplantae</taxon>
        <taxon>Streptophyta</taxon>
        <taxon>Embryophyta</taxon>
        <taxon>Tracheophyta</taxon>
        <taxon>Spermatophyta</taxon>
        <taxon>Magnoliopsida</taxon>
        <taxon>eudicotyledons</taxon>
        <taxon>Gunneridae</taxon>
        <taxon>Pentapetalae</taxon>
        <taxon>asterids</taxon>
        <taxon>campanulids</taxon>
        <taxon>Asterales</taxon>
        <taxon>Asteraceae</taxon>
        <taxon>Asteroideae</taxon>
        <taxon>Anthemideae</taxon>
        <taxon>Anthemidinae</taxon>
        <taxon>Tanacetum</taxon>
    </lineage>
</organism>
<reference evidence="1" key="1">
    <citation type="journal article" date="2019" name="Sci. Rep.">
        <title>Draft genome of Tanacetum cinerariifolium, the natural source of mosquito coil.</title>
        <authorList>
            <person name="Yamashiro T."/>
            <person name="Shiraishi A."/>
            <person name="Satake H."/>
            <person name="Nakayama K."/>
        </authorList>
    </citation>
    <scope>NUCLEOTIDE SEQUENCE</scope>
</reference>
<proteinExistence type="predicted"/>
<gene>
    <name evidence="1" type="ORF">Tci_575247</name>
</gene>
<protein>
    <submittedName>
        <fullName evidence="1">Uncharacterized protein</fullName>
    </submittedName>
</protein>
<comment type="caution">
    <text evidence="1">The sequence shown here is derived from an EMBL/GenBank/DDBJ whole genome shotgun (WGS) entry which is preliminary data.</text>
</comment>
<dbReference type="EMBL" id="BKCJ010358610">
    <property type="protein sequence ID" value="GFA03275.1"/>
    <property type="molecule type" value="Genomic_DNA"/>
</dbReference>
<accession>A0A699J1F7</accession>
<sequence>VNNIYREAAFSKIKTSFQSLDPENAYPGRFPNEESANVKTVHKDVQIRALVDGKKIIITEASIRRDLRLDNAEEFPCKPRTTYAIKEGPDI</sequence>
<name>A0A699J1F7_TANCI</name>
<feature type="non-terminal residue" evidence="1">
    <location>
        <position position="1"/>
    </location>
</feature>
<evidence type="ECO:0000313" key="1">
    <source>
        <dbReference type="EMBL" id="GFA03275.1"/>
    </source>
</evidence>